<dbReference type="InterPro" id="IPR036875">
    <property type="entry name" value="Znf_CCHC_sf"/>
</dbReference>
<gene>
    <name evidence="5" type="ORF">NTEN_LOCUS1651</name>
</gene>
<feature type="compositionally biased region" description="Basic and acidic residues" evidence="3">
    <location>
        <begin position="17"/>
        <end position="26"/>
    </location>
</feature>
<dbReference type="Gene3D" id="4.10.60.10">
    <property type="entry name" value="Zinc finger, CCHC-type"/>
    <property type="match status" value="1"/>
</dbReference>
<keyword evidence="1" id="KW-0863">Zinc-finger</keyword>
<keyword evidence="2" id="KW-0175">Coiled coil</keyword>
<feature type="coiled-coil region" evidence="2">
    <location>
        <begin position="54"/>
        <end position="81"/>
    </location>
</feature>
<reference evidence="5 6" key="1">
    <citation type="submission" date="2020-02" db="EMBL/GenBank/DDBJ databases">
        <authorList>
            <person name="Ferguson B K."/>
        </authorList>
    </citation>
    <scope>NUCLEOTIDE SEQUENCE [LARGE SCALE GENOMIC DNA]</scope>
</reference>
<dbReference type="PANTHER" id="PTHR45823:SF1">
    <property type="entry name" value="T-SNARE COILED-COIL HOMOLOGY DOMAIN-CONTAINING PROTEIN"/>
    <property type="match status" value="1"/>
</dbReference>
<protein>
    <recommendedName>
        <fullName evidence="4">CCHC-type domain-containing protein</fullName>
    </recommendedName>
</protein>
<keyword evidence="6" id="KW-1185">Reference proteome</keyword>
<dbReference type="InterPro" id="IPR001878">
    <property type="entry name" value="Znf_CCHC"/>
</dbReference>
<evidence type="ECO:0000259" key="4">
    <source>
        <dbReference type="PROSITE" id="PS50158"/>
    </source>
</evidence>
<dbReference type="PROSITE" id="PS50158">
    <property type="entry name" value="ZF_CCHC"/>
    <property type="match status" value="1"/>
</dbReference>
<evidence type="ECO:0000256" key="3">
    <source>
        <dbReference type="SAM" id="MobiDB-lite"/>
    </source>
</evidence>
<dbReference type="AlphaFoldDB" id="A0A6H5FXL7"/>
<accession>A0A6H5FXL7</accession>
<dbReference type="EMBL" id="CADCXU010002676">
    <property type="protein sequence ID" value="CAA9994835.1"/>
    <property type="molecule type" value="Genomic_DNA"/>
</dbReference>
<sequence>MSNEDEPIAHRVRSRRQRDDELRLNEEEREELLSTPHYGNIHAESVADDGLTDFDRQTERIARFEQMLEAVSRQCAELSMAVTALRETRFPSVSMNAQAAPNPGAERTESIKPNPYDGCSPWDEYWVQFQAIIRANNWQADTASIRLLTSLKGPALAVVCNIPESNRNLHTMKEVLAQRFGAAGQERLYLARLRRRIQGPKEDVATFGADVESLARRAVRNEHACESIAIEQFMNGLHNQRVRELVIAGDPTTLRDAIARAINLEAGLASNYFQIRQFDADLQDPTSTTPNEENFKIRQIVQEELRNRKKEIKCWRCNKIGHYAKECRENSENF</sequence>
<name>A0A6H5FXL7_9HEMI</name>
<dbReference type="GO" id="GO:0008270">
    <property type="term" value="F:zinc ion binding"/>
    <property type="evidence" value="ECO:0007669"/>
    <property type="project" value="UniProtKB-KW"/>
</dbReference>
<dbReference type="Pfam" id="PF14893">
    <property type="entry name" value="PNMA"/>
    <property type="match status" value="1"/>
</dbReference>
<dbReference type="InterPro" id="IPR048270">
    <property type="entry name" value="PNMA_C"/>
</dbReference>
<evidence type="ECO:0000256" key="2">
    <source>
        <dbReference type="SAM" id="Coils"/>
    </source>
</evidence>
<proteinExistence type="predicted"/>
<dbReference type="SUPFAM" id="SSF57756">
    <property type="entry name" value="Retrovirus zinc finger-like domains"/>
    <property type="match status" value="1"/>
</dbReference>
<evidence type="ECO:0000313" key="6">
    <source>
        <dbReference type="Proteomes" id="UP000479000"/>
    </source>
</evidence>
<dbReference type="GO" id="GO:0003676">
    <property type="term" value="F:nucleic acid binding"/>
    <property type="evidence" value="ECO:0007669"/>
    <property type="project" value="InterPro"/>
</dbReference>
<dbReference type="PANTHER" id="PTHR45823">
    <property type="entry name" value="T-SNARE COILED-COIL HOMOLOGY DOMAIN-CONTAINING PROTEIN"/>
    <property type="match status" value="1"/>
</dbReference>
<dbReference type="OrthoDB" id="6759373at2759"/>
<organism evidence="5 6">
    <name type="scientific">Nesidiocoris tenuis</name>
    <dbReference type="NCBI Taxonomy" id="355587"/>
    <lineage>
        <taxon>Eukaryota</taxon>
        <taxon>Metazoa</taxon>
        <taxon>Ecdysozoa</taxon>
        <taxon>Arthropoda</taxon>
        <taxon>Hexapoda</taxon>
        <taxon>Insecta</taxon>
        <taxon>Pterygota</taxon>
        <taxon>Neoptera</taxon>
        <taxon>Paraneoptera</taxon>
        <taxon>Hemiptera</taxon>
        <taxon>Heteroptera</taxon>
        <taxon>Panheteroptera</taxon>
        <taxon>Cimicomorpha</taxon>
        <taxon>Miridae</taxon>
        <taxon>Dicyphina</taxon>
        <taxon>Nesidiocoris</taxon>
    </lineage>
</organism>
<dbReference type="Pfam" id="PF00098">
    <property type="entry name" value="zf-CCHC"/>
    <property type="match status" value="1"/>
</dbReference>
<evidence type="ECO:0000313" key="5">
    <source>
        <dbReference type="EMBL" id="CAA9994835.1"/>
    </source>
</evidence>
<keyword evidence="1" id="KW-0479">Metal-binding</keyword>
<keyword evidence="1" id="KW-0862">Zinc</keyword>
<dbReference type="Proteomes" id="UP000479000">
    <property type="component" value="Unassembled WGS sequence"/>
</dbReference>
<evidence type="ECO:0000256" key="1">
    <source>
        <dbReference type="PROSITE-ProRule" id="PRU00047"/>
    </source>
</evidence>
<feature type="domain" description="CCHC-type" evidence="4">
    <location>
        <begin position="313"/>
        <end position="329"/>
    </location>
</feature>
<dbReference type="SMART" id="SM00343">
    <property type="entry name" value="ZnF_C2HC"/>
    <property type="match status" value="1"/>
</dbReference>
<feature type="region of interest" description="Disordered" evidence="3">
    <location>
        <begin position="1"/>
        <end position="51"/>
    </location>
</feature>